<evidence type="ECO:0000256" key="1">
    <source>
        <dbReference type="ARBA" id="ARBA00004651"/>
    </source>
</evidence>
<dbReference type="PRINTS" id="PR00119">
    <property type="entry name" value="CATATPASE"/>
</dbReference>
<dbReference type="PANTHER" id="PTHR43294:SF20">
    <property type="entry name" value="P-TYPE ATPASE"/>
    <property type="match status" value="1"/>
</dbReference>
<dbReference type="InterPro" id="IPR008250">
    <property type="entry name" value="ATPase_P-typ_transduc_dom_A_sf"/>
</dbReference>
<dbReference type="InterPro" id="IPR044492">
    <property type="entry name" value="P_typ_ATPase_HD_dom"/>
</dbReference>
<dbReference type="Pfam" id="PF00689">
    <property type="entry name" value="Cation_ATPase_C"/>
    <property type="match status" value="1"/>
</dbReference>
<gene>
    <name evidence="12" type="ORF">OKJ48_06175</name>
</gene>
<keyword evidence="13" id="KW-1185">Reference proteome</keyword>
<comment type="similarity">
    <text evidence="2">Belongs to the cation transport ATPase (P-type) (TC 3.A.3) family. Type IIA subfamily.</text>
</comment>
<feature type="transmembrane region" description="Helical" evidence="10">
    <location>
        <begin position="764"/>
        <end position="786"/>
    </location>
</feature>
<proteinExistence type="inferred from homology"/>
<evidence type="ECO:0000259" key="11">
    <source>
        <dbReference type="SMART" id="SM00831"/>
    </source>
</evidence>
<dbReference type="Proteomes" id="UP001352223">
    <property type="component" value="Unassembled WGS sequence"/>
</dbReference>
<comment type="subcellular location">
    <subcellularLocation>
        <location evidence="1">Cell membrane</location>
        <topology evidence="1">Multi-pass membrane protein</topology>
    </subcellularLocation>
</comment>
<name>A0ABU6C544_9ACTN</name>
<dbReference type="Gene3D" id="3.40.1110.10">
    <property type="entry name" value="Calcium-transporting ATPase, cytoplasmic domain N"/>
    <property type="match status" value="1"/>
</dbReference>
<dbReference type="SUPFAM" id="SSF81660">
    <property type="entry name" value="Metal cation-transporting ATPase, ATP-binding domain N"/>
    <property type="match status" value="1"/>
</dbReference>
<evidence type="ECO:0000313" key="13">
    <source>
        <dbReference type="Proteomes" id="UP001352223"/>
    </source>
</evidence>
<dbReference type="SUPFAM" id="SSF81665">
    <property type="entry name" value="Calcium ATPase, transmembrane domain M"/>
    <property type="match status" value="1"/>
</dbReference>
<feature type="transmembrane region" description="Helical" evidence="10">
    <location>
        <begin position="692"/>
        <end position="713"/>
    </location>
</feature>
<evidence type="ECO:0000313" key="12">
    <source>
        <dbReference type="EMBL" id="MEB3959838.1"/>
    </source>
</evidence>
<dbReference type="InterPro" id="IPR001757">
    <property type="entry name" value="P_typ_ATPase"/>
</dbReference>
<reference evidence="12 13" key="1">
    <citation type="submission" date="2022-10" db="EMBL/GenBank/DDBJ databases">
        <authorList>
            <person name="Xie J."/>
            <person name="Shen N."/>
        </authorList>
    </citation>
    <scope>NUCLEOTIDE SEQUENCE [LARGE SCALE GENOMIC DNA]</scope>
    <source>
        <strain evidence="12 13">DSM 41681</strain>
    </source>
</reference>
<keyword evidence="8 10" id="KW-0472">Membrane</keyword>
<feature type="transmembrane region" description="Helical" evidence="10">
    <location>
        <begin position="836"/>
        <end position="853"/>
    </location>
</feature>
<feature type="transmembrane region" description="Helical" evidence="10">
    <location>
        <begin position="63"/>
        <end position="81"/>
    </location>
</feature>
<dbReference type="SFLD" id="SFLDG00002">
    <property type="entry name" value="C1.7:_P-type_atpase_like"/>
    <property type="match status" value="1"/>
</dbReference>
<dbReference type="InterPro" id="IPR018303">
    <property type="entry name" value="ATPase_P-typ_P_site"/>
</dbReference>
<dbReference type="PROSITE" id="PS00154">
    <property type="entry name" value="ATPASE_E1_E2"/>
    <property type="match status" value="1"/>
</dbReference>
<dbReference type="Gene3D" id="3.40.50.1000">
    <property type="entry name" value="HAD superfamily/HAD-like"/>
    <property type="match status" value="1"/>
</dbReference>
<evidence type="ECO:0000256" key="5">
    <source>
        <dbReference type="ARBA" id="ARBA00022840"/>
    </source>
</evidence>
<dbReference type="SFLD" id="SFLDS00003">
    <property type="entry name" value="Haloacid_Dehalogenase"/>
    <property type="match status" value="1"/>
</dbReference>
<dbReference type="Pfam" id="PF00690">
    <property type="entry name" value="Cation_ATPase_N"/>
    <property type="match status" value="1"/>
</dbReference>
<dbReference type="PANTHER" id="PTHR43294">
    <property type="entry name" value="SODIUM/POTASSIUM-TRANSPORTING ATPASE SUBUNIT ALPHA"/>
    <property type="match status" value="1"/>
</dbReference>
<evidence type="ECO:0000256" key="4">
    <source>
        <dbReference type="ARBA" id="ARBA00022741"/>
    </source>
</evidence>
<feature type="transmembrane region" description="Helical" evidence="10">
    <location>
        <begin position="865"/>
        <end position="884"/>
    </location>
</feature>
<dbReference type="InterPro" id="IPR036412">
    <property type="entry name" value="HAD-like_sf"/>
</dbReference>
<accession>A0ABU6C544</accession>
<evidence type="ECO:0000256" key="7">
    <source>
        <dbReference type="ARBA" id="ARBA00022989"/>
    </source>
</evidence>
<dbReference type="Gene3D" id="2.70.150.10">
    <property type="entry name" value="Calcium-transporting ATPase, cytoplasmic transduction domain A"/>
    <property type="match status" value="1"/>
</dbReference>
<comment type="catalytic activity">
    <reaction evidence="9">
        <text>ATP + H2O = ADP + phosphate + H(+)</text>
        <dbReference type="Rhea" id="RHEA:13065"/>
        <dbReference type="ChEBI" id="CHEBI:15377"/>
        <dbReference type="ChEBI" id="CHEBI:15378"/>
        <dbReference type="ChEBI" id="CHEBI:30616"/>
        <dbReference type="ChEBI" id="CHEBI:43474"/>
        <dbReference type="ChEBI" id="CHEBI:456216"/>
    </reaction>
</comment>
<dbReference type="Pfam" id="PF00122">
    <property type="entry name" value="E1-E2_ATPase"/>
    <property type="match status" value="1"/>
</dbReference>
<dbReference type="SUPFAM" id="SSF56784">
    <property type="entry name" value="HAD-like"/>
    <property type="match status" value="1"/>
</dbReference>
<keyword evidence="7 10" id="KW-1133">Transmembrane helix</keyword>
<dbReference type="NCBIfam" id="TIGR01494">
    <property type="entry name" value="ATPase_P-type"/>
    <property type="match status" value="3"/>
</dbReference>
<evidence type="ECO:0000256" key="6">
    <source>
        <dbReference type="ARBA" id="ARBA00022967"/>
    </source>
</evidence>
<dbReference type="PRINTS" id="PR00120">
    <property type="entry name" value="HATPASE"/>
</dbReference>
<feature type="transmembrane region" description="Helical" evidence="10">
    <location>
        <begin position="248"/>
        <end position="267"/>
    </location>
</feature>
<dbReference type="EMBL" id="JAOZYB010000027">
    <property type="protein sequence ID" value="MEB3959838.1"/>
    <property type="molecule type" value="Genomic_DNA"/>
</dbReference>
<dbReference type="SUPFAM" id="SSF81653">
    <property type="entry name" value="Calcium ATPase, transduction domain A"/>
    <property type="match status" value="1"/>
</dbReference>
<dbReference type="Pfam" id="PF08282">
    <property type="entry name" value="Hydrolase_3"/>
    <property type="match status" value="1"/>
</dbReference>
<dbReference type="SMART" id="SM00831">
    <property type="entry name" value="Cation_ATPase_N"/>
    <property type="match status" value="1"/>
</dbReference>
<dbReference type="RefSeq" id="WP_324766821.1">
    <property type="nucleotide sequence ID" value="NZ_BAAATS010000006.1"/>
</dbReference>
<sequence length="897" mass="94631">MTAHAEADVWYTRPAESVAGELGVDPATGLSAAAAAERLTEDGPNALPQERTRPGWVRFAGQYTSYMQIILVAAAAVSLAIQEWGTAVVLLALTVINAVIGIRQEGKAESAMNALKEMAKATARVRRDGAEAEIPAEEVVVGDIVLLAAGDEVPADGRLLTTSALQIDESALTGESVPAAKDAAPVRGSGLGPADQTDMAFMNTPVTHGSAVLVVTATGSGTELGRISGMLTTTKREPSPLTRELNRLTLWIVGAAGLTMVVMFALGRGRDEPWDALFVSAVSLAIAAVPEALPTVTQTILSLGGLDLAHRHAIVKDLPSVETLGFTSAINSDKTGTLTMNQMTVVEVVDAFDRYTVSGTGYSLEGRVHHAAGSTPDIEDAILPYLVASDASLVDGQVVGDPTEGALLVLGHKAGLDVGATRERLPRLASLPFDPAYKLMATFHAHRDGRGRAVVRCFVKGAAPAVLARTTSALSKGEAIPFDAGLRRRADDEVERMERAGRRVMAAAVRDLDPALFTPDGDLLALVRELSVTSLVGMVDPPRAESREAVAAAQAAHIRVRMVTGDDVITGAAVARQVGIEGEAILGADFAALSPQERLARIDRIGVVGRVAPEHKVLLAETLEENGDVVAMTGDGVNDAPAIKAADIGIAMGSGTEVAKNAGRMILSDDNFATIVHAVEQGRKIYDNLTKYIRFVLVLLVVFVLTFLGATLFDIAGGEPFTPAQVLWIHFFVNAAFGFSLGFDRVSAGLMDRRPRPRGEPVMTGGLMLTVGLVGVGIAAALLALIELGTQRYDSARVGNSIAFTAFTFCLIVAALECRNQTGTVLTVDTFDSKQLNWTVFGEFVLAVLVTQTDAFNRLLDTTPLHLGQFGWALLPALALLALWELGKLLARRRHAG</sequence>
<dbReference type="InterPro" id="IPR004014">
    <property type="entry name" value="ATPase_P-typ_cation-transptr_N"/>
</dbReference>
<feature type="transmembrane region" description="Helical" evidence="10">
    <location>
        <begin position="798"/>
        <end position="816"/>
    </location>
</feature>
<dbReference type="InterPro" id="IPR050510">
    <property type="entry name" value="Cation_transp_ATPase_P-type"/>
</dbReference>
<organism evidence="12 13">
    <name type="scientific">Streptomyces kunmingensis</name>
    <dbReference type="NCBI Taxonomy" id="68225"/>
    <lineage>
        <taxon>Bacteria</taxon>
        <taxon>Bacillati</taxon>
        <taxon>Actinomycetota</taxon>
        <taxon>Actinomycetes</taxon>
        <taxon>Kitasatosporales</taxon>
        <taxon>Streptomycetaceae</taxon>
        <taxon>Streptomyces</taxon>
    </lineage>
</organism>
<evidence type="ECO:0000256" key="9">
    <source>
        <dbReference type="ARBA" id="ARBA00049360"/>
    </source>
</evidence>
<evidence type="ECO:0000256" key="2">
    <source>
        <dbReference type="ARBA" id="ARBA00005675"/>
    </source>
</evidence>
<dbReference type="InterPro" id="IPR023298">
    <property type="entry name" value="ATPase_P-typ_TM_dom_sf"/>
</dbReference>
<dbReference type="Gene3D" id="1.20.1110.10">
    <property type="entry name" value="Calcium-transporting ATPase, transmembrane domain"/>
    <property type="match status" value="1"/>
</dbReference>
<keyword evidence="3 10" id="KW-0812">Transmembrane</keyword>
<feature type="domain" description="Cation-transporting P-type ATPase N-terminal" evidence="11">
    <location>
        <begin position="9"/>
        <end position="83"/>
    </location>
</feature>
<keyword evidence="4" id="KW-0547">Nucleotide-binding</keyword>
<comment type="caution">
    <text evidence="12">The sequence shown here is derived from an EMBL/GenBank/DDBJ whole genome shotgun (WGS) entry which is preliminary data.</text>
</comment>
<dbReference type="InterPro" id="IPR059000">
    <property type="entry name" value="ATPase_P-type_domA"/>
</dbReference>
<feature type="transmembrane region" description="Helical" evidence="10">
    <location>
        <begin position="87"/>
        <end position="103"/>
    </location>
</feature>
<dbReference type="Pfam" id="PF13246">
    <property type="entry name" value="Cation_ATPase"/>
    <property type="match status" value="1"/>
</dbReference>
<dbReference type="InterPro" id="IPR023299">
    <property type="entry name" value="ATPase_P-typ_cyto_dom_N"/>
</dbReference>
<dbReference type="InterPro" id="IPR023214">
    <property type="entry name" value="HAD_sf"/>
</dbReference>
<feature type="transmembrane region" description="Helical" evidence="10">
    <location>
        <begin position="725"/>
        <end position="743"/>
    </location>
</feature>
<evidence type="ECO:0000256" key="10">
    <source>
        <dbReference type="SAM" id="Phobius"/>
    </source>
</evidence>
<dbReference type="SFLD" id="SFLDF00027">
    <property type="entry name" value="p-type_atpase"/>
    <property type="match status" value="1"/>
</dbReference>
<keyword evidence="5" id="KW-0067">ATP-binding</keyword>
<evidence type="ECO:0000256" key="3">
    <source>
        <dbReference type="ARBA" id="ARBA00022692"/>
    </source>
</evidence>
<protein>
    <submittedName>
        <fullName evidence="12">HAD-IC family P-type ATPase</fullName>
    </submittedName>
</protein>
<evidence type="ECO:0000256" key="8">
    <source>
        <dbReference type="ARBA" id="ARBA00023136"/>
    </source>
</evidence>
<keyword evidence="6" id="KW-1278">Translocase</keyword>
<dbReference type="InterPro" id="IPR006068">
    <property type="entry name" value="ATPase_P-typ_cation-transptr_C"/>
</dbReference>